<sequence length="99" mass="11740">MSNSEVKSESTLSLSIRKATPVFLLGHVYLFYIIFTYNISAYNVQIHIVNYLFILLWPSINIVVLLILLVTRRWRCFFKNTLLCTISFFSPMYLSLYFR</sequence>
<reference evidence="2 3" key="1">
    <citation type="submission" date="2018-09" db="EMBL/GenBank/DDBJ databases">
        <title>Genome sequencing of Aeromonas veronii MS-17-88.</title>
        <authorList>
            <person name="Tekedar H.C."/>
            <person name="Arick M.A."/>
            <person name="Hsu C.-Y."/>
            <person name="Thrash A."/>
            <person name="Karsi A."/>
            <person name="Lawrence M.L."/>
            <person name="Abdelhamed H."/>
        </authorList>
    </citation>
    <scope>NUCLEOTIDE SEQUENCE [LARGE SCALE GENOMIC DNA]</scope>
    <source>
        <strain evidence="2 3">MS 17-88</strain>
    </source>
</reference>
<comment type="caution">
    <text evidence="2">The sequence shown here is derived from an EMBL/GenBank/DDBJ whole genome shotgun (WGS) entry which is preliminary data.</text>
</comment>
<feature type="transmembrane region" description="Helical" evidence="1">
    <location>
        <begin position="77"/>
        <end position="98"/>
    </location>
</feature>
<accession>A0A3A9IC46</accession>
<dbReference type="Proteomes" id="UP000281725">
    <property type="component" value="Unassembled WGS sequence"/>
</dbReference>
<keyword evidence="1" id="KW-1133">Transmembrane helix</keyword>
<name>A0A3A9IC46_AERVE</name>
<dbReference type="AlphaFoldDB" id="A0A3A9IC46"/>
<feature type="transmembrane region" description="Helical" evidence="1">
    <location>
        <begin position="21"/>
        <end position="42"/>
    </location>
</feature>
<evidence type="ECO:0000313" key="3">
    <source>
        <dbReference type="Proteomes" id="UP000281725"/>
    </source>
</evidence>
<feature type="transmembrane region" description="Helical" evidence="1">
    <location>
        <begin position="48"/>
        <end position="70"/>
    </location>
</feature>
<keyword evidence="1" id="KW-0472">Membrane</keyword>
<gene>
    <name evidence="2" type="ORF">D6R50_18375</name>
</gene>
<proteinExistence type="predicted"/>
<keyword evidence="1" id="KW-0812">Transmembrane</keyword>
<organism evidence="2 3">
    <name type="scientific">Aeromonas veronii</name>
    <dbReference type="NCBI Taxonomy" id="654"/>
    <lineage>
        <taxon>Bacteria</taxon>
        <taxon>Pseudomonadati</taxon>
        <taxon>Pseudomonadota</taxon>
        <taxon>Gammaproteobacteria</taxon>
        <taxon>Aeromonadales</taxon>
        <taxon>Aeromonadaceae</taxon>
        <taxon>Aeromonas</taxon>
    </lineage>
</organism>
<evidence type="ECO:0000313" key="2">
    <source>
        <dbReference type="EMBL" id="RKJ86253.1"/>
    </source>
</evidence>
<dbReference type="EMBL" id="RAWX01000004">
    <property type="protein sequence ID" value="RKJ86253.1"/>
    <property type="molecule type" value="Genomic_DNA"/>
</dbReference>
<protein>
    <submittedName>
        <fullName evidence="2">Uncharacterized protein</fullName>
    </submittedName>
</protein>
<evidence type="ECO:0000256" key="1">
    <source>
        <dbReference type="SAM" id="Phobius"/>
    </source>
</evidence>